<dbReference type="InterPro" id="IPR035914">
    <property type="entry name" value="Sperma_CUB_dom_sf"/>
</dbReference>
<gene>
    <name evidence="5" type="ORF">Fcan01_04096</name>
</gene>
<keyword evidence="6" id="KW-1185">Reference proteome</keyword>
<comment type="caution">
    <text evidence="5">The sequence shown here is derived from an EMBL/GenBank/DDBJ whole genome shotgun (WGS) entry which is preliminary data.</text>
</comment>
<evidence type="ECO:0000313" key="6">
    <source>
        <dbReference type="Proteomes" id="UP000198287"/>
    </source>
</evidence>
<feature type="transmembrane region" description="Helical" evidence="3">
    <location>
        <begin position="304"/>
        <end position="325"/>
    </location>
</feature>
<feature type="transmembrane region" description="Helical" evidence="3">
    <location>
        <begin position="12"/>
        <end position="32"/>
    </location>
</feature>
<dbReference type="InterPro" id="IPR000859">
    <property type="entry name" value="CUB_dom"/>
</dbReference>
<sequence length="326" mass="36003">MALQIFTNLTRIMFSILIYSYLIILVAEGATVPSTTKKPTSVSPGRPGCGGTVTGSGEIRYKFGEQYEKNEQCVWTIVNQKYPLVTLDLIDAGFAEEGDHLEIFYYKDGKLMNPVAGSGPHCDGPILSRRTQFCMVNSSLVFLVFRTNQALQGTGFSVKIEPSGAMLPPSGEIFESYTYGPDGSWVDYDGPFVSNKIVSWTLAAPTEFVLYRYNVTSPCPPTTPLTPLVSIFQASQGSPIRMEYACGTITEPIRVIQLPTKVEPFIIIYENGKRTYAQGDVKFYWNLDGPPEAWKPGKGRGRGIMTSVSTIWTGLFFIIVVTKFIG</sequence>
<keyword evidence="3" id="KW-0812">Transmembrane</keyword>
<evidence type="ECO:0000256" key="2">
    <source>
        <dbReference type="PROSITE-ProRule" id="PRU00059"/>
    </source>
</evidence>
<feature type="domain" description="CUB" evidence="4">
    <location>
        <begin position="49"/>
        <end position="163"/>
    </location>
</feature>
<dbReference type="Proteomes" id="UP000198287">
    <property type="component" value="Unassembled WGS sequence"/>
</dbReference>
<dbReference type="EMBL" id="LNIX01000002">
    <property type="protein sequence ID" value="OXA59843.1"/>
    <property type="molecule type" value="Genomic_DNA"/>
</dbReference>
<keyword evidence="3" id="KW-1133">Transmembrane helix</keyword>
<proteinExistence type="predicted"/>
<reference evidence="5 6" key="1">
    <citation type="submission" date="2015-12" db="EMBL/GenBank/DDBJ databases">
        <title>The genome of Folsomia candida.</title>
        <authorList>
            <person name="Faddeeva A."/>
            <person name="Derks M.F."/>
            <person name="Anvar Y."/>
            <person name="Smit S."/>
            <person name="Van Straalen N."/>
            <person name="Roelofs D."/>
        </authorList>
    </citation>
    <scope>NUCLEOTIDE SEQUENCE [LARGE SCALE GENOMIC DNA]</scope>
    <source>
        <strain evidence="5 6">VU population</strain>
        <tissue evidence="5">Whole body</tissue>
    </source>
</reference>
<accession>A0A226EQE4</accession>
<evidence type="ECO:0000256" key="1">
    <source>
        <dbReference type="ARBA" id="ARBA00023157"/>
    </source>
</evidence>
<keyword evidence="3" id="KW-0472">Membrane</keyword>
<keyword evidence="1" id="KW-1015">Disulfide bond</keyword>
<dbReference type="PROSITE" id="PS01180">
    <property type="entry name" value="CUB"/>
    <property type="match status" value="1"/>
</dbReference>
<dbReference type="Gene3D" id="2.60.120.290">
    <property type="entry name" value="Spermadhesin, CUB domain"/>
    <property type="match status" value="1"/>
</dbReference>
<dbReference type="AlphaFoldDB" id="A0A226EQE4"/>
<protein>
    <submittedName>
        <fullName evidence="5">CUB and sushi domain-containing protein 3</fullName>
    </submittedName>
</protein>
<name>A0A226EQE4_FOLCA</name>
<evidence type="ECO:0000256" key="3">
    <source>
        <dbReference type="SAM" id="Phobius"/>
    </source>
</evidence>
<organism evidence="5 6">
    <name type="scientific">Folsomia candida</name>
    <name type="common">Springtail</name>
    <dbReference type="NCBI Taxonomy" id="158441"/>
    <lineage>
        <taxon>Eukaryota</taxon>
        <taxon>Metazoa</taxon>
        <taxon>Ecdysozoa</taxon>
        <taxon>Arthropoda</taxon>
        <taxon>Hexapoda</taxon>
        <taxon>Collembola</taxon>
        <taxon>Entomobryomorpha</taxon>
        <taxon>Isotomoidea</taxon>
        <taxon>Isotomidae</taxon>
        <taxon>Proisotominae</taxon>
        <taxon>Folsomia</taxon>
    </lineage>
</organism>
<comment type="caution">
    <text evidence="2">Lacks conserved residue(s) required for the propagation of feature annotation.</text>
</comment>
<evidence type="ECO:0000259" key="4">
    <source>
        <dbReference type="PROSITE" id="PS01180"/>
    </source>
</evidence>
<dbReference type="SUPFAM" id="SSF49854">
    <property type="entry name" value="Spermadhesin, CUB domain"/>
    <property type="match status" value="1"/>
</dbReference>
<evidence type="ECO:0000313" key="5">
    <source>
        <dbReference type="EMBL" id="OXA59843.1"/>
    </source>
</evidence>